<evidence type="ECO:0000256" key="2">
    <source>
        <dbReference type="ARBA" id="ARBA00023002"/>
    </source>
</evidence>
<gene>
    <name evidence="4" type="ORF">PDM29_17400</name>
</gene>
<comment type="similarity">
    <text evidence="1 3">Belongs to the short-chain dehydrogenases/reductases (SDR) family.</text>
</comment>
<dbReference type="InterPro" id="IPR020904">
    <property type="entry name" value="Sc_DH/Rdtase_CS"/>
</dbReference>
<dbReference type="InterPro" id="IPR002347">
    <property type="entry name" value="SDR_fam"/>
</dbReference>
<protein>
    <submittedName>
        <fullName evidence="4">SDR family oxidoreductase</fullName>
    </submittedName>
</protein>
<dbReference type="CDD" id="cd05374">
    <property type="entry name" value="17beta-HSD-like_SDR_c"/>
    <property type="match status" value="1"/>
</dbReference>
<dbReference type="PRINTS" id="PR00081">
    <property type="entry name" value="GDHRDH"/>
</dbReference>
<dbReference type="InterPro" id="IPR036291">
    <property type="entry name" value="NAD(P)-bd_dom_sf"/>
</dbReference>
<keyword evidence="2" id="KW-0560">Oxidoreductase</keyword>
<reference evidence="4 5" key="1">
    <citation type="submission" date="2022-12" db="EMBL/GenBank/DDBJ databases">
        <title>Two new species, Stenotrophomonas aracearum and Stenotrophomonas oahuensis, isolated from Anthurium (Araceae family) in Hawaii.</title>
        <authorList>
            <person name="Chunag S.C."/>
            <person name="Dobhal S."/>
            <person name="Alvarez A."/>
            <person name="Arif M."/>
        </authorList>
    </citation>
    <scope>NUCLEOTIDE SEQUENCE [LARGE SCALE GENOMIC DNA]</scope>
    <source>
        <strain evidence="4 5">A5586</strain>
    </source>
</reference>
<evidence type="ECO:0000256" key="3">
    <source>
        <dbReference type="RuleBase" id="RU000363"/>
    </source>
</evidence>
<name>A0ABY9YPD5_9GAMM</name>
<dbReference type="PRINTS" id="PR00080">
    <property type="entry name" value="SDRFAMILY"/>
</dbReference>
<evidence type="ECO:0000313" key="5">
    <source>
        <dbReference type="Proteomes" id="UP001302072"/>
    </source>
</evidence>
<dbReference type="Pfam" id="PF00106">
    <property type="entry name" value="adh_short"/>
    <property type="match status" value="1"/>
</dbReference>
<dbReference type="SUPFAM" id="SSF51735">
    <property type="entry name" value="NAD(P)-binding Rossmann-fold domains"/>
    <property type="match status" value="1"/>
</dbReference>
<keyword evidence="5" id="KW-1185">Reference proteome</keyword>
<sequence>MSNILITGASSGFGLESAKLFAAKGHNVVATMRNTAAATELDGLPNVIVTHLDVQDPESIQTALNTAIERFGHIDAVVNNAGFSLWGVFESLPRKKIQEQFDVNVFGVMDVTRAILPHFRARRKGVIVNVSSGAGVFGLPMISAYNASKFALEGFSESLSYELLSQGIVVKIVEPGGVLDTKFSDRLAQEAAVAPAAPDDYAEFIAGTEEVFAGLRANRLATSADVANVIFDAVTDGTTQLRYVATEDIKPLVDARRSSSEAEYMQMMRGKYMPRVAG</sequence>
<evidence type="ECO:0000313" key="4">
    <source>
        <dbReference type="EMBL" id="WNH52094.1"/>
    </source>
</evidence>
<dbReference type="PANTHER" id="PTHR43976">
    <property type="entry name" value="SHORT CHAIN DEHYDROGENASE"/>
    <property type="match status" value="1"/>
</dbReference>
<dbReference type="EMBL" id="CP115541">
    <property type="protein sequence ID" value="WNH52094.1"/>
    <property type="molecule type" value="Genomic_DNA"/>
</dbReference>
<dbReference type="PROSITE" id="PS00061">
    <property type="entry name" value="ADH_SHORT"/>
    <property type="match status" value="1"/>
</dbReference>
<dbReference type="Gene3D" id="3.40.50.720">
    <property type="entry name" value="NAD(P)-binding Rossmann-like Domain"/>
    <property type="match status" value="1"/>
</dbReference>
<accession>A0ABY9YPD5</accession>
<dbReference type="PANTHER" id="PTHR43976:SF16">
    <property type="entry name" value="SHORT-CHAIN DEHYDROGENASE_REDUCTASE FAMILY PROTEIN"/>
    <property type="match status" value="1"/>
</dbReference>
<organism evidence="4 5">
    <name type="scientific">Stenotrophomonas oahuensis</name>
    <dbReference type="NCBI Taxonomy" id="3003271"/>
    <lineage>
        <taxon>Bacteria</taxon>
        <taxon>Pseudomonadati</taxon>
        <taxon>Pseudomonadota</taxon>
        <taxon>Gammaproteobacteria</taxon>
        <taxon>Lysobacterales</taxon>
        <taxon>Lysobacteraceae</taxon>
        <taxon>Stenotrophomonas</taxon>
    </lineage>
</organism>
<evidence type="ECO:0000256" key="1">
    <source>
        <dbReference type="ARBA" id="ARBA00006484"/>
    </source>
</evidence>
<dbReference type="Proteomes" id="UP001302072">
    <property type="component" value="Chromosome"/>
</dbReference>
<proteinExistence type="inferred from homology"/>
<dbReference type="RefSeq" id="WP_311191299.1">
    <property type="nucleotide sequence ID" value="NZ_CP115541.1"/>
</dbReference>
<dbReference type="InterPro" id="IPR051911">
    <property type="entry name" value="SDR_oxidoreductase"/>
</dbReference>